<dbReference type="InterPro" id="IPR036388">
    <property type="entry name" value="WH-like_DNA-bd_sf"/>
</dbReference>
<dbReference type="Proteomes" id="UP000026962">
    <property type="component" value="Chromosome 6"/>
</dbReference>
<keyword evidence="2" id="KW-0808">Transferase</keyword>
<dbReference type="HOGENOM" id="CLU_005533_7_0_1"/>
<organism evidence="6">
    <name type="scientific">Oryza punctata</name>
    <name type="common">Red rice</name>
    <dbReference type="NCBI Taxonomy" id="4537"/>
    <lineage>
        <taxon>Eukaryota</taxon>
        <taxon>Viridiplantae</taxon>
        <taxon>Streptophyta</taxon>
        <taxon>Embryophyta</taxon>
        <taxon>Tracheophyta</taxon>
        <taxon>Spermatophyta</taxon>
        <taxon>Magnoliopsida</taxon>
        <taxon>Liliopsida</taxon>
        <taxon>Poales</taxon>
        <taxon>Poaceae</taxon>
        <taxon>BOP clade</taxon>
        <taxon>Oryzoideae</taxon>
        <taxon>Oryzeae</taxon>
        <taxon>Oryzinae</taxon>
        <taxon>Oryza</taxon>
    </lineage>
</organism>
<dbReference type="InterPro" id="IPR029063">
    <property type="entry name" value="SAM-dependent_MTases_sf"/>
</dbReference>
<dbReference type="eggNOG" id="KOG3178">
    <property type="taxonomic scope" value="Eukaryota"/>
</dbReference>
<evidence type="ECO:0000256" key="2">
    <source>
        <dbReference type="ARBA" id="ARBA00022679"/>
    </source>
</evidence>
<keyword evidence="3" id="KW-0949">S-adenosyl-L-methionine</keyword>
<keyword evidence="7" id="KW-1185">Reference proteome</keyword>
<dbReference type="GO" id="GO:0032259">
    <property type="term" value="P:methylation"/>
    <property type="evidence" value="ECO:0007669"/>
    <property type="project" value="UniProtKB-KW"/>
</dbReference>
<dbReference type="GO" id="GO:0046983">
    <property type="term" value="F:protein dimerization activity"/>
    <property type="evidence" value="ECO:0007669"/>
    <property type="project" value="InterPro"/>
</dbReference>
<dbReference type="EnsemblPlants" id="OPUNC06G08660.1">
    <property type="protein sequence ID" value="OPUNC06G08660.1"/>
    <property type="gene ID" value="OPUNC06G08660"/>
</dbReference>
<dbReference type="OMA" id="FFRLEEW"/>
<accession>A0A0E0L9V0</accession>
<dbReference type="Gene3D" id="1.10.10.10">
    <property type="entry name" value="Winged helix-like DNA-binding domain superfamily/Winged helix DNA-binding domain"/>
    <property type="match status" value="1"/>
</dbReference>
<dbReference type="FunFam" id="3.40.50.150:FF:000206">
    <property type="entry name" value="O-methyltransferase ZRP4"/>
    <property type="match status" value="1"/>
</dbReference>
<reference evidence="6" key="1">
    <citation type="submission" date="2015-04" db="UniProtKB">
        <authorList>
            <consortium name="EnsemblPlants"/>
        </authorList>
    </citation>
    <scope>IDENTIFICATION</scope>
</reference>
<protein>
    <recommendedName>
        <fullName evidence="8">O-methyltransferase domain-containing protein</fullName>
    </recommendedName>
</protein>
<evidence type="ECO:0008006" key="8">
    <source>
        <dbReference type="Google" id="ProtNLM"/>
    </source>
</evidence>
<dbReference type="InterPro" id="IPR012967">
    <property type="entry name" value="COMT_dimerisation"/>
</dbReference>
<dbReference type="PROSITE" id="PS51683">
    <property type="entry name" value="SAM_OMT_II"/>
    <property type="match status" value="1"/>
</dbReference>
<keyword evidence="1" id="KW-0489">Methyltransferase</keyword>
<dbReference type="InterPro" id="IPR016461">
    <property type="entry name" value="COMT-like"/>
</dbReference>
<evidence type="ECO:0000313" key="6">
    <source>
        <dbReference type="EnsemblPlants" id="OPUNC06G08660.1"/>
    </source>
</evidence>
<evidence type="ECO:0000313" key="7">
    <source>
        <dbReference type="Proteomes" id="UP000026962"/>
    </source>
</evidence>
<evidence type="ECO:0000256" key="3">
    <source>
        <dbReference type="ARBA" id="ARBA00022691"/>
    </source>
</evidence>
<evidence type="ECO:0000259" key="5">
    <source>
        <dbReference type="Pfam" id="PF08100"/>
    </source>
</evidence>
<dbReference type="Pfam" id="PF08100">
    <property type="entry name" value="Dimerisation"/>
    <property type="match status" value="1"/>
</dbReference>
<dbReference type="GO" id="GO:0008171">
    <property type="term" value="F:O-methyltransferase activity"/>
    <property type="evidence" value="ECO:0007669"/>
    <property type="project" value="InterPro"/>
</dbReference>
<proteinExistence type="predicted"/>
<dbReference type="PIRSF" id="PIRSF005739">
    <property type="entry name" value="O-mtase"/>
    <property type="match status" value="1"/>
</dbReference>
<evidence type="ECO:0000259" key="4">
    <source>
        <dbReference type="Pfam" id="PF00891"/>
    </source>
</evidence>
<dbReference type="SUPFAM" id="SSF46785">
    <property type="entry name" value="Winged helix' DNA-binding domain"/>
    <property type="match status" value="1"/>
</dbReference>
<dbReference type="AlphaFoldDB" id="A0A0E0L9V0"/>
<sequence length="376" mass="40274">MENGTSHSLQDELDTQDLLHGNVLVFHHLMSSLKSLSLRCACGLGIPAALHRLGGSATAAAIVAETGLHPSKLPYLRRLMRALTVSGIFKQQPSPSPAAAGNDDTVYTLTPASRLLVGDTPSSTMSALLSSRPEAGFAMFFRLEEWFRDGGGGGGAGTTTLFEMAHGVASPWDLAREDDDYNRALNEACVVDTSFVMDVVLRGAGGDVFRGLTSLVDVGGGYGAAAAAIARAFPDVKCTVMDLEQVIRGAPVDGGVVQFVAGDMFQPVPPAQAALLKNVLDCWSDDDCVKILRQCKKAIPTRDAGGKVIIINTVVGHGPNDVAVRETQVLYDMYIMSVDGTEREEHEWRKIFLEAGFSDYRIMPILGYQSIIEVFP</sequence>
<feature type="domain" description="O-methyltransferase C-terminal" evidence="4">
    <location>
        <begin position="142"/>
        <end position="358"/>
    </location>
</feature>
<dbReference type="InterPro" id="IPR001077">
    <property type="entry name" value="COMT_C"/>
</dbReference>
<dbReference type="Gramene" id="OPUNC06G08660.1">
    <property type="protein sequence ID" value="OPUNC06G08660.1"/>
    <property type="gene ID" value="OPUNC06G08660"/>
</dbReference>
<dbReference type="Gene3D" id="3.40.50.150">
    <property type="entry name" value="Vaccinia Virus protein VP39"/>
    <property type="match status" value="1"/>
</dbReference>
<feature type="domain" description="O-methyltransferase dimerisation" evidence="5">
    <location>
        <begin position="27"/>
        <end position="117"/>
    </location>
</feature>
<reference evidence="6" key="2">
    <citation type="submission" date="2018-05" db="EMBL/GenBank/DDBJ databases">
        <title>OpunRS2 (Oryza punctata Reference Sequence Version 2).</title>
        <authorList>
            <person name="Zhang J."/>
            <person name="Kudrna D."/>
            <person name="Lee S."/>
            <person name="Talag J."/>
            <person name="Welchert J."/>
            <person name="Wing R.A."/>
        </authorList>
    </citation>
    <scope>NUCLEOTIDE SEQUENCE [LARGE SCALE GENOMIC DNA]</scope>
</reference>
<dbReference type="SUPFAM" id="SSF53335">
    <property type="entry name" value="S-adenosyl-L-methionine-dependent methyltransferases"/>
    <property type="match status" value="1"/>
</dbReference>
<dbReference type="Pfam" id="PF00891">
    <property type="entry name" value="Methyltransf_2"/>
    <property type="match status" value="1"/>
</dbReference>
<evidence type="ECO:0000256" key="1">
    <source>
        <dbReference type="ARBA" id="ARBA00022603"/>
    </source>
</evidence>
<dbReference type="InterPro" id="IPR036390">
    <property type="entry name" value="WH_DNA-bd_sf"/>
</dbReference>
<name>A0A0E0L9V0_ORYPU</name>
<dbReference type="PANTHER" id="PTHR11746">
    <property type="entry name" value="O-METHYLTRANSFERASE"/>
    <property type="match status" value="1"/>
</dbReference>